<dbReference type="EMBL" id="CAJVPI010002896">
    <property type="protein sequence ID" value="CAG8651078.1"/>
    <property type="molecule type" value="Genomic_DNA"/>
</dbReference>
<reference evidence="1" key="1">
    <citation type="submission" date="2021-06" db="EMBL/GenBank/DDBJ databases">
        <authorList>
            <person name="Kallberg Y."/>
            <person name="Tangrot J."/>
            <person name="Rosling A."/>
        </authorList>
    </citation>
    <scope>NUCLEOTIDE SEQUENCE</scope>
    <source>
        <strain evidence="1">BR232B</strain>
    </source>
</reference>
<dbReference type="PANTHER" id="PTHR33266:SF1">
    <property type="entry name" value="F-BOX DOMAIN-CONTAINING PROTEIN"/>
    <property type="match status" value="1"/>
</dbReference>
<dbReference type="OrthoDB" id="107110at2759"/>
<dbReference type="Proteomes" id="UP000789739">
    <property type="component" value="Unassembled WGS sequence"/>
</dbReference>
<keyword evidence="2" id="KW-1185">Reference proteome</keyword>
<evidence type="ECO:0000313" key="1">
    <source>
        <dbReference type="EMBL" id="CAG8651078.1"/>
    </source>
</evidence>
<dbReference type="AlphaFoldDB" id="A0A9N9H3S7"/>
<evidence type="ECO:0000313" key="2">
    <source>
        <dbReference type="Proteomes" id="UP000789739"/>
    </source>
</evidence>
<sequence length="676" mass="76509">GGISVQKERVDRVSRTSPLVKRAFNLDYIGGEANHSLEHFILHVGTVYDAWKSSRDRYYSPYFALFQSSGTGKSKLFNSLTDSYWVSYVSLATDKAYPQTPGLKQNLLSTSAKNLDLSYYFSYFCAVLQSWNKALKENPEGYQSWSKKWFNDEKVVDESIIEKHKSQVAEFGSEDDFEKYAGELLDAMVDETQFPLLIIFDEARAMVATGDFQFIRRALRYFTNGIVAVFADTMSSLCNFSPLAEADPSFRPRTYMELFPPFYQLCTFDLFARQKNYLDCKIWEYGRVMWAAFRSCGMTDRDLVTFAQSKLLGGYEQMETLPTITPQMAIAILSSFASIEITPSSSLAKQVVAGNMAICLHVSHDRSSIMARYPSDPVLAEAAAKLVQDTFNHEKRMQMLRILANSLANGLVERGKRGELIGSLIIGLAMQRCQKSHFQKRISFRYSQAVSLETFLNVFIDIDEESSDTRLENVYVKFSHAWKISGGSNQQLSKTLLKAGWDRCCYFLCEENQEAVDVIIPTSRNANGYEDGPPLLIQIKNRSGRGAIRDAFLKLGSARLDAIKPESGDVMFVGLLLSFGAKMAKSERYSVDEEDFESLRYGVIYGVYGSRCFQNLFEIVKENDEIAAAISEILDAFPDPMKKELPSLLQDDECYCTYNSEFLITTTLIQNLAEKE</sequence>
<protein>
    <submittedName>
        <fullName evidence="1">6318_t:CDS:1</fullName>
    </submittedName>
</protein>
<feature type="non-terminal residue" evidence="1">
    <location>
        <position position="1"/>
    </location>
</feature>
<accession>A0A9N9H3S7</accession>
<name>A0A9N9H3S7_9GLOM</name>
<dbReference type="PANTHER" id="PTHR33266">
    <property type="entry name" value="CHROMOSOME 15, WHOLE GENOME SHOTGUN SEQUENCE"/>
    <property type="match status" value="1"/>
</dbReference>
<comment type="caution">
    <text evidence="1">The sequence shown here is derived from an EMBL/GenBank/DDBJ whole genome shotgun (WGS) entry which is preliminary data.</text>
</comment>
<proteinExistence type="predicted"/>
<organism evidence="1 2">
    <name type="scientific">Paraglomus brasilianum</name>
    <dbReference type="NCBI Taxonomy" id="144538"/>
    <lineage>
        <taxon>Eukaryota</taxon>
        <taxon>Fungi</taxon>
        <taxon>Fungi incertae sedis</taxon>
        <taxon>Mucoromycota</taxon>
        <taxon>Glomeromycotina</taxon>
        <taxon>Glomeromycetes</taxon>
        <taxon>Paraglomerales</taxon>
        <taxon>Paraglomeraceae</taxon>
        <taxon>Paraglomus</taxon>
    </lineage>
</organism>
<gene>
    <name evidence="1" type="ORF">PBRASI_LOCUS10270</name>
</gene>